<dbReference type="AlphaFoldDB" id="A0A430FSA5"/>
<feature type="transmembrane region" description="Helical" evidence="1">
    <location>
        <begin position="206"/>
        <end position="224"/>
    </location>
</feature>
<dbReference type="OrthoDB" id="5244221at2"/>
<protein>
    <submittedName>
        <fullName evidence="2">Zinc ABC transporter permease</fullName>
    </submittedName>
</protein>
<keyword evidence="1" id="KW-1133">Transmembrane helix</keyword>
<dbReference type="Pfam" id="PF11361">
    <property type="entry name" value="DUF3159"/>
    <property type="match status" value="1"/>
</dbReference>
<comment type="caution">
    <text evidence="2">The sequence shown here is derived from an EMBL/GenBank/DDBJ whole genome shotgun (WGS) entry which is preliminary data.</text>
</comment>
<dbReference type="EMBL" id="QXGM01000001">
    <property type="protein sequence ID" value="RSX55745.1"/>
    <property type="molecule type" value="Genomic_DNA"/>
</dbReference>
<feature type="transmembrane region" description="Helical" evidence="1">
    <location>
        <begin position="87"/>
        <end position="106"/>
    </location>
</feature>
<proteinExistence type="predicted"/>
<evidence type="ECO:0000313" key="3">
    <source>
        <dbReference type="Proteomes" id="UP000287609"/>
    </source>
</evidence>
<accession>A0A430FSA5</accession>
<feature type="transmembrane region" description="Helical" evidence="1">
    <location>
        <begin position="64"/>
        <end position="82"/>
    </location>
</feature>
<feature type="transmembrane region" description="Helical" evidence="1">
    <location>
        <begin position="175"/>
        <end position="194"/>
    </location>
</feature>
<keyword evidence="3" id="KW-1185">Reference proteome</keyword>
<dbReference type="InterPro" id="IPR016566">
    <property type="entry name" value="UCP010219"/>
</dbReference>
<evidence type="ECO:0000256" key="1">
    <source>
        <dbReference type="SAM" id="Phobius"/>
    </source>
</evidence>
<name>A0A430FSA5_9BIFI</name>
<keyword evidence="1" id="KW-0472">Membrane</keyword>
<reference evidence="2 3" key="1">
    <citation type="submission" date="2018-09" db="EMBL/GenBank/DDBJ databases">
        <title>Characterization of the phylogenetic diversity of five novel species belonging to the genus Bifidobacterium.</title>
        <authorList>
            <person name="Lugli G.A."/>
            <person name="Duranti S."/>
            <person name="Milani C."/>
        </authorList>
    </citation>
    <scope>NUCLEOTIDE SEQUENCE [LARGE SCALE GENOMIC DNA]</scope>
    <source>
        <strain evidence="2 3">2036B</strain>
    </source>
</reference>
<sequence>MSDQVTKPRTGLSSLASAGEDDDFSILTAIGGPRGIIESMLPGVLFVVMFLVTSNLGMPNSLELTILASAVLAVLQLVIRLIQRQSIMGAVSGLAAIAICLVWAWQSHEARNYYTFGFLTNAFYIVLLSISLIVRVPGLGFVVEFVRTLPTEHFGQWLASWRNDKPLYRAYRTITWLWIALFTLRLVVQVPLYMLNYVGWLGMTRLIMGIPFWALSIWISYLIVATPLHHHRMVEKAAKAQAEQQSSAE</sequence>
<dbReference type="PIRSF" id="PIRSF010219">
    <property type="entry name" value="UCP010219"/>
    <property type="match status" value="1"/>
</dbReference>
<organism evidence="2 3">
    <name type="scientific">Bifidobacterium dolichotidis</name>
    <dbReference type="NCBI Taxonomy" id="2306976"/>
    <lineage>
        <taxon>Bacteria</taxon>
        <taxon>Bacillati</taxon>
        <taxon>Actinomycetota</taxon>
        <taxon>Actinomycetes</taxon>
        <taxon>Bifidobacteriales</taxon>
        <taxon>Bifidobacteriaceae</taxon>
        <taxon>Bifidobacterium</taxon>
    </lineage>
</organism>
<evidence type="ECO:0000313" key="2">
    <source>
        <dbReference type="EMBL" id="RSX55745.1"/>
    </source>
</evidence>
<feature type="transmembrane region" description="Helical" evidence="1">
    <location>
        <begin position="40"/>
        <end position="58"/>
    </location>
</feature>
<dbReference type="Proteomes" id="UP000287609">
    <property type="component" value="Unassembled WGS sequence"/>
</dbReference>
<gene>
    <name evidence="2" type="ORF">D2E26_0308</name>
</gene>
<keyword evidence="1" id="KW-0812">Transmembrane</keyword>
<feature type="transmembrane region" description="Helical" evidence="1">
    <location>
        <begin position="112"/>
        <end position="134"/>
    </location>
</feature>
<dbReference type="RefSeq" id="WP_125962942.1">
    <property type="nucleotide sequence ID" value="NZ_QXGM01000001.1"/>
</dbReference>